<dbReference type="InterPro" id="IPR011040">
    <property type="entry name" value="Sialidase"/>
</dbReference>
<evidence type="ECO:0000256" key="1">
    <source>
        <dbReference type="ARBA" id="ARBA00000427"/>
    </source>
</evidence>
<evidence type="ECO:0000256" key="5">
    <source>
        <dbReference type="SAM" id="SignalP"/>
    </source>
</evidence>
<dbReference type="InterPro" id="IPR008377">
    <property type="entry name" value="Sialidase_trypan"/>
</dbReference>
<dbReference type="GO" id="GO:0005737">
    <property type="term" value="C:cytoplasm"/>
    <property type="evidence" value="ECO:0007669"/>
    <property type="project" value="TreeGrafter"/>
</dbReference>
<dbReference type="PANTHER" id="PTHR10628:SF30">
    <property type="entry name" value="EXO-ALPHA-SIALIDASE"/>
    <property type="match status" value="1"/>
</dbReference>
<dbReference type="KEGG" id="mrs:Murru_0548"/>
<dbReference type="Pfam" id="PF14873">
    <property type="entry name" value="BNR_assoc_N"/>
    <property type="match status" value="1"/>
</dbReference>
<dbReference type="Pfam" id="PF13859">
    <property type="entry name" value="BNR_3"/>
    <property type="match status" value="1"/>
</dbReference>
<keyword evidence="5" id="KW-0732">Signal</keyword>
<protein>
    <recommendedName>
        <fullName evidence="3">exo-alpha-sialidase</fullName>
        <ecNumber evidence="3">3.2.1.18</ecNumber>
    </recommendedName>
</protein>
<evidence type="ECO:0000256" key="3">
    <source>
        <dbReference type="ARBA" id="ARBA00012733"/>
    </source>
</evidence>
<evidence type="ECO:0000313" key="8">
    <source>
        <dbReference type="EMBL" id="AEM69599.1"/>
    </source>
</evidence>
<feature type="signal peptide" evidence="5">
    <location>
        <begin position="1"/>
        <end position="30"/>
    </location>
</feature>
<dbReference type="Proteomes" id="UP000008908">
    <property type="component" value="Chromosome"/>
</dbReference>
<evidence type="ECO:0000313" key="9">
    <source>
        <dbReference type="Proteomes" id="UP000008908"/>
    </source>
</evidence>
<proteinExistence type="inferred from homology"/>
<dbReference type="RefSeq" id="WP_014031882.1">
    <property type="nucleotide sequence ID" value="NC_015945.1"/>
</dbReference>
<evidence type="ECO:0000256" key="4">
    <source>
        <dbReference type="ARBA" id="ARBA00022737"/>
    </source>
</evidence>
<dbReference type="PANTHER" id="PTHR10628">
    <property type="entry name" value="SIALIDASE"/>
    <property type="match status" value="1"/>
</dbReference>
<dbReference type="GO" id="GO:0006689">
    <property type="term" value="P:ganglioside catabolic process"/>
    <property type="evidence" value="ECO:0007669"/>
    <property type="project" value="TreeGrafter"/>
</dbReference>
<gene>
    <name evidence="8" type="ordered locus">Murru_0548</name>
</gene>
<dbReference type="HOGENOM" id="CLU_024620_0_0_10"/>
<sequence>MNLTNRIFKRIFMGLIVVVVLSCSTKQNHAIEIKAQQPVLPVLTGKDKNQVLEIELNVPNAPEDLSATEFGFSLEGTTDIGDLAMATLYYGTKDDFENASVVGKTTDLAPRFSVKGNQSLSQGAQYFWLSVSLNENPNLTGKIGVKLTNVTLSDGSQLGVDMEVASRPQRLGIALRQQGQDGIDTYRIPGMATTNKGTLIAVYDNRYNDPVDLQEDIDVGMSRSTDGGQTWEPMKVIMDMGEFDGLPEDQNGIGDPAVLVDRKTNTIWVAALWLHGYPGERAWNASEPGMSPDRTGQLMLVKSEDDGLTWSSPINITKMTKQPEWQLFFNGPGAGITMENGTLVFPAQYKNAERVPHSTVIYSGDNGKSWQVGTGAKSETTEAQVVEVSRGVLMLNMRDDRNRANRKDSLNGRSVATSRDMGKTWVEHPTSRKALIEPNCMASIIAYKHPERGKILFFSNPDSKTHRNHIAVKTSFDLGMSWPEEHQIELYVDDTYGYSCLSMIDENHLGILYEGTKELYFQKIPLSDLIGS</sequence>
<dbReference type="eggNOG" id="COG4409">
    <property type="taxonomic scope" value="Bacteria"/>
</dbReference>
<comment type="similarity">
    <text evidence="2">Belongs to the glycosyl hydrolase 33 family.</text>
</comment>
<name>G2PS09_ALLRU</name>
<feature type="domain" description="Sialidase" evidence="6">
    <location>
        <begin position="189"/>
        <end position="461"/>
    </location>
</feature>
<dbReference type="PRINTS" id="PR01803">
    <property type="entry name" value="TCSIALIDASE"/>
</dbReference>
<feature type="chain" id="PRO_5003434873" description="exo-alpha-sialidase" evidence="5">
    <location>
        <begin position="31"/>
        <end position="532"/>
    </location>
</feature>
<dbReference type="GO" id="GO:0016020">
    <property type="term" value="C:membrane"/>
    <property type="evidence" value="ECO:0007669"/>
    <property type="project" value="TreeGrafter"/>
</dbReference>
<reference evidence="8 9" key="2">
    <citation type="journal article" date="2012" name="Stand. Genomic Sci.">
        <title>Complete genome sequence of the facultatively anaerobic, appendaged bacterium Muricauda ruestringensis type strain (B1(T)).</title>
        <authorList>
            <person name="Huntemann M."/>
            <person name="Teshima H."/>
            <person name="Lapidus A."/>
            <person name="Nolan M."/>
            <person name="Lucas S."/>
            <person name="Hammon N."/>
            <person name="Deshpande S."/>
            <person name="Cheng J.F."/>
            <person name="Tapia R."/>
            <person name="Goodwin L.A."/>
            <person name="Pitluck S."/>
            <person name="Liolios K."/>
            <person name="Pagani I."/>
            <person name="Ivanova N."/>
            <person name="Mavromatis K."/>
            <person name="Mikhailova N."/>
            <person name="Pati A."/>
            <person name="Chen A."/>
            <person name="Palaniappan K."/>
            <person name="Land M."/>
            <person name="Hauser L."/>
            <person name="Pan C."/>
            <person name="Brambilla E.M."/>
            <person name="Rohde M."/>
            <person name="Spring S."/>
            <person name="Goker M."/>
            <person name="Detter J.C."/>
            <person name="Bristow J."/>
            <person name="Eisen J.A."/>
            <person name="Markowitz V."/>
            <person name="Hugenholtz P."/>
            <person name="Kyrpides N.C."/>
            <person name="Klenk H.P."/>
            <person name="Woyke T."/>
        </authorList>
    </citation>
    <scope>NUCLEOTIDE SEQUENCE [LARGE SCALE GENOMIC DNA]</scope>
    <source>
        <strain evidence="9">DSM 13258 / LMG 19739 / B1</strain>
    </source>
</reference>
<dbReference type="AlphaFoldDB" id="G2PS09"/>
<organism evidence="8 9">
    <name type="scientific">Allomuricauda ruestringensis (strain DSM 13258 / CIP 107369 / LMG 19739 / B1)</name>
    <name type="common">Muricauda ruestringensis</name>
    <dbReference type="NCBI Taxonomy" id="886377"/>
    <lineage>
        <taxon>Bacteria</taxon>
        <taxon>Pseudomonadati</taxon>
        <taxon>Bacteroidota</taxon>
        <taxon>Flavobacteriia</taxon>
        <taxon>Flavobacteriales</taxon>
        <taxon>Flavobacteriaceae</taxon>
        <taxon>Flagellimonas</taxon>
    </lineage>
</organism>
<keyword evidence="4" id="KW-0677">Repeat</keyword>
<dbReference type="EC" id="3.2.1.18" evidence="3"/>
<feature type="domain" description="Sialidase N-terminal" evidence="7">
    <location>
        <begin position="31"/>
        <end position="154"/>
    </location>
</feature>
<accession>G2PS09</accession>
<comment type="catalytic activity">
    <reaction evidence="1">
        <text>Hydrolysis of alpha-(2-&gt;3)-, alpha-(2-&gt;6)-, alpha-(2-&gt;8)- glycosidic linkages of terminal sialic acid residues in oligosaccharides, glycoproteins, glycolipids, colominic acid and synthetic substrates.</text>
        <dbReference type="EC" id="3.2.1.18"/>
    </reaction>
</comment>
<dbReference type="InterPro" id="IPR026856">
    <property type="entry name" value="Sialidase_fam"/>
</dbReference>
<dbReference type="GO" id="GO:0009313">
    <property type="term" value="P:oligosaccharide catabolic process"/>
    <property type="evidence" value="ECO:0007669"/>
    <property type="project" value="TreeGrafter"/>
</dbReference>
<dbReference type="Gene3D" id="2.60.40.1290">
    <property type="match status" value="2"/>
</dbReference>
<dbReference type="GO" id="GO:0004308">
    <property type="term" value="F:exo-alpha-sialidase activity"/>
    <property type="evidence" value="ECO:0007669"/>
    <property type="project" value="UniProtKB-EC"/>
</dbReference>
<evidence type="ECO:0000259" key="7">
    <source>
        <dbReference type="Pfam" id="PF14873"/>
    </source>
</evidence>
<dbReference type="InterPro" id="IPR036278">
    <property type="entry name" value="Sialidase_sf"/>
</dbReference>
<dbReference type="PROSITE" id="PS51257">
    <property type="entry name" value="PROKAR_LIPOPROTEIN"/>
    <property type="match status" value="1"/>
</dbReference>
<dbReference type="STRING" id="886377.Murru_0548"/>
<dbReference type="Gene3D" id="2.120.10.10">
    <property type="match status" value="1"/>
</dbReference>
<dbReference type="InterPro" id="IPR029456">
    <property type="entry name" value="Sialidase_N"/>
</dbReference>
<dbReference type="CDD" id="cd15482">
    <property type="entry name" value="Sialidase_non-viral"/>
    <property type="match status" value="1"/>
</dbReference>
<evidence type="ECO:0000259" key="6">
    <source>
        <dbReference type="Pfam" id="PF13859"/>
    </source>
</evidence>
<reference evidence="9" key="1">
    <citation type="submission" date="2011-08" db="EMBL/GenBank/DDBJ databases">
        <title>The complete genome of Muricauda ruestringensis DSM 13258.</title>
        <authorList>
            <person name="Lucas S."/>
            <person name="Han J."/>
            <person name="Lapidus A."/>
            <person name="Bruce D."/>
            <person name="Goodwin L."/>
            <person name="Pitluck S."/>
            <person name="Peters L."/>
            <person name="Kyrpides N."/>
            <person name="Mavromatis K."/>
            <person name="Ivanova N."/>
            <person name="Ovchinnikova G."/>
            <person name="Teshima H."/>
            <person name="Detter J.C."/>
            <person name="Tapia R."/>
            <person name="Han C."/>
            <person name="Land M."/>
            <person name="Hauser L."/>
            <person name="Markowitz V."/>
            <person name="Cheng J.-F."/>
            <person name="Hugenholtz P."/>
            <person name="Woyke T."/>
            <person name="Wu D."/>
            <person name="Spring S."/>
            <person name="Schroeder M."/>
            <person name="Brambilla E."/>
            <person name="Klenk H.-P."/>
            <person name="Eisen J.A."/>
        </authorList>
    </citation>
    <scope>NUCLEOTIDE SEQUENCE [LARGE SCALE GENOMIC DNA]</scope>
    <source>
        <strain evidence="9">DSM 13258 / LMG 19739 / B1</strain>
    </source>
</reference>
<dbReference type="EMBL" id="CP002999">
    <property type="protein sequence ID" value="AEM69599.1"/>
    <property type="molecule type" value="Genomic_DNA"/>
</dbReference>
<evidence type="ECO:0000256" key="2">
    <source>
        <dbReference type="ARBA" id="ARBA00009348"/>
    </source>
</evidence>
<dbReference type="SUPFAM" id="SSF50939">
    <property type="entry name" value="Sialidases"/>
    <property type="match status" value="1"/>
</dbReference>
<keyword evidence="9" id="KW-1185">Reference proteome</keyword>